<keyword evidence="2" id="KW-1185">Reference proteome</keyword>
<protein>
    <submittedName>
        <fullName evidence="1">Uncharacterized protein</fullName>
    </submittedName>
</protein>
<dbReference type="InterPro" id="IPR024508">
    <property type="entry name" value="DUF3226"/>
</dbReference>
<accession>A0A916RYH3</accession>
<dbReference type="AlphaFoldDB" id="A0A916RYH3"/>
<dbReference type="Pfam" id="PF11536">
    <property type="entry name" value="DUF3226"/>
    <property type="match status" value="1"/>
</dbReference>
<sequence length="228" mass="24684">MIGPSVVLGEGTRDKKFLEELCAARGIAGHVMSEVESNANFGKYIQAISAQTNFLHTCKAILIVSDSDESQPDSFKFIKKQLNDIGYPSPAYPLEIAKKKDMPSVAVVMLPYPVVNGITEGCLETVLIPAMESANCAQAACVDQMLACVNVAAWPKKSSRDKAKVRCLISAVWSDDPMKGLQWCYGSNMGLIPLGHAAFDGLADILSNFPAWAASDLKTWAEWKAKNP</sequence>
<proteinExistence type="predicted"/>
<gene>
    <name evidence="1" type="ORF">GCM10011507_28710</name>
</gene>
<reference evidence="1" key="1">
    <citation type="journal article" date="2014" name="Int. J. Syst. Evol. Microbiol.">
        <title>Complete genome sequence of Corynebacterium casei LMG S-19264T (=DSM 44701T), isolated from a smear-ripened cheese.</title>
        <authorList>
            <consortium name="US DOE Joint Genome Institute (JGI-PGF)"/>
            <person name="Walter F."/>
            <person name="Albersmeier A."/>
            <person name="Kalinowski J."/>
            <person name="Ruckert C."/>
        </authorList>
    </citation>
    <scope>NUCLEOTIDE SEQUENCE</scope>
    <source>
        <strain evidence="1">CGMCC 1.15447</strain>
    </source>
</reference>
<dbReference type="Proteomes" id="UP000648801">
    <property type="component" value="Unassembled WGS sequence"/>
</dbReference>
<reference evidence="1" key="2">
    <citation type="submission" date="2020-09" db="EMBL/GenBank/DDBJ databases">
        <authorList>
            <person name="Sun Q."/>
            <person name="Zhou Y."/>
        </authorList>
    </citation>
    <scope>NUCLEOTIDE SEQUENCE</scope>
    <source>
        <strain evidence="1">CGMCC 1.15447</strain>
    </source>
</reference>
<organism evidence="1 2">
    <name type="scientific">Edaphobacter acidisoli</name>
    <dbReference type="NCBI Taxonomy" id="2040573"/>
    <lineage>
        <taxon>Bacteria</taxon>
        <taxon>Pseudomonadati</taxon>
        <taxon>Acidobacteriota</taxon>
        <taxon>Terriglobia</taxon>
        <taxon>Terriglobales</taxon>
        <taxon>Acidobacteriaceae</taxon>
        <taxon>Edaphobacter</taxon>
    </lineage>
</organism>
<name>A0A916RYH3_9BACT</name>
<dbReference type="EMBL" id="BMJB01000002">
    <property type="protein sequence ID" value="GGA75605.1"/>
    <property type="molecule type" value="Genomic_DNA"/>
</dbReference>
<evidence type="ECO:0000313" key="2">
    <source>
        <dbReference type="Proteomes" id="UP000648801"/>
    </source>
</evidence>
<evidence type="ECO:0000313" key="1">
    <source>
        <dbReference type="EMBL" id="GGA75605.1"/>
    </source>
</evidence>
<comment type="caution">
    <text evidence="1">The sequence shown here is derived from an EMBL/GenBank/DDBJ whole genome shotgun (WGS) entry which is preliminary data.</text>
</comment>